<reference evidence="5 6" key="1">
    <citation type="journal article" date="2013" name="BMC Genomics">
        <title>Reconstruction of the lipid metabolism for the microalga Monoraphidium neglectum from its genome sequence reveals characteristics suitable for biofuel production.</title>
        <authorList>
            <person name="Bogen C."/>
            <person name="Al-Dilaimi A."/>
            <person name="Albersmeier A."/>
            <person name="Wichmann J."/>
            <person name="Grundmann M."/>
            <person name="Rupp O."/>
            <person name="Lauersen K.J."/>
            <person name="Blifernez-Klassen O."/>
            <person name="Kalinowski J."/>
            <person name="Goesmann A."/>
            <person name="Mussgnug J.H."/>
            <person name="Kruse O."/>
        </authorList>
    </citation>
    <scope>NUCLEOTIDE SEQUENCE [LARGE SCALE GENOMIC DNA]</scope>
    <source>
        <strain evidence="5 6">SAG 48.87</strain>
    </source>
</reference>
<protein>
    <submittedName>
        <fullName evidence="5">Chaperone protein clpB 2</fullName>
    </submittedName>
</protein>
<name>A0A0D2IWA6_9CHLO</name>
<dbReference type="STRING" id="145388.A0A0D2IWA6"/>
<feature type="domain" description="Clp ATPase C-terminal" evidence="4">
    <location>
        <begin position="35"/>
        <end position="163"/>
    </location>
</feature>
<evidence type="ECO:0000313" key="6">
    <source>
        <dbReference type="Proteomes" id="UP000054498"/>
    </source>
</evidence>
<dbReference type="Pfam" id="PF10431">
    <property type="entry name" value="ClpB_D2-small"/>
    <property type="match status" value="2"/>
</dbReference>
<proteinExistence type="predicted"/>
<dbReference type="PANTHER" id="PTHR11638:SF18">
    <property type="entry name" value="HEAT SHOCK PROTEIN 104"/>
    <property type="match status" value="1"/>
</dbReference>
<dbReference type="Gene3D" id="1.10.8.60">
    <property type="match status" value="2"/>
</dbReference>
<evidence type="ECO:0000256" key="3">
    <source>
        <dbReference type="SAM" id="MobiDB-lite"/>
    </source>
</evidence>
<dbReference type="SMART" id="SM01086">
    <property type="entry name" value="ClpB_D2-small"/>
    <property type="match status" value="1"/>
</dbReference>
<keyword evidence="1" id="KW-0547">Nucleotide-binding</keyword>
<accession>A0A0D2IWA6</accession>
<dbReference type="Proteomes" id="UP000054498">
    <property type="component" value="Unassembled WGS sequence"/>
</dbReference>
<feature type="compositionally biased region" description="Low complexity" evidence="3">
    <location>
        <begin position="184"/>
        <end position="216"/>
    </location>
</feature>
<sequence>MRVMEAVHRHLRPEFINTNPPSQLPVDEFIVFEPLTHPEIRDIVGLKTAALAGRLAAQRISLVLGDSALDYLADKVGASEQVYESDIMGARGVGGVSLVLGDSALDSLADKGFDPVYGARPVKRALQRELQTRLAQALLRGEFSEGDTVRVEAGATAEEGLRLIREGPAAAAAAAAVAAAAAKSGGAGAEAEQQQQQQQQQQGEEGAAAGPAAATAKPGRRRVVVSSRGKKVPAAAKEEA</sequence>
<dbReference type="SUPFAM" id="SSF52540">
    <property type="entry name" value="P-loop containing nucleoside triphosphate hydrolases"/>
    <property type="match status" value="1"/>
</dbReference>
<organism evidence="5 6">
    <name type="scientific">Monoraphidium neglectum</name>
    <dbReference type="NCBI Taxonomy" id="145388"/>
    <lineage>
        <taxon>Eukaryota</taxon>
        <taxon>Viridiplantae</taxon>
        <taxon>Chlorophyta</taxon>
        <taxon>core chlorophytes</taxon>
        <taxon>Chlorophyceae</taxon>
        <taxon>CS clade</taxon>
        <taxon>Sphaeropleales</taxon>
        <taxon>Selenastraceae</taxon>
        <taxon>Monoraphidium</taxon>
    </lineage>
</organism>
<dbReference type="GO" id="GO:0016887">
    <property type="term" value="F:ATP hydrolysis activity"/>
    <property type="evidence" value="ECO:0007669"/>
    <property type="project" value="TreeGrafter"/>
</dbReference>
<dbReference type="EMBL" id="KK105838">
    <property type="protein sequence ID" value="KIY92222.1"/>
    <property type="molecule type" value="Genomic_DNA"/>
</dbReference>
<evidence type="ECO:0000256" key="2">
    <source>
        <dbReference type="ARBA" id="ARBA00022840"/>
    </source>
</evidence>
<dbReference type="GeneID" id="25733433"/>
<dbReference type="GO" id="GO:0005524">
    <property type="term" value="F:ATP binding"/>
    <property type="evidence" value="ECO:0007669"/>
    <property type="project" value="UniProtKB-KW"/>
</dbReference>
<evidence type="ECO:0000256" key="1">
    <source>
        <dbReference type="ARBA" id="ARBA00022741"/>
    </source>
</evidence>
<feature type="compositionally biased region" description="Basic residues" evidence="3">
    <location>
        <begin position="218"/>
        <end position="231"/>
    </location>
</feature>
<dbReference type="PANTHER" id="PTHR11638">
    <property type="entry name" value="ATP-DEPENDENT CLP PROTEASE"/>
    <property type="match status" value="1"/>
</dbReference>
<gene>
    <name evidence="5" type="ORF">MNEG_15741</name>
</gene>
<dbReference type="InterPro" id="IPR027417">
    <property type="entry name" value="P-loop_NTPase"/>
</dbReference>
<evidence type="ECO:0000259" key="4">
    <source>
        <dbReference type="SMART" id="SM01086"/>
    </source>
</evidence>
<feature type="region of interest" description="Disordered" evidence="3">
    <location>
        <begin position="184"/>
        <end position="240"/>
    </location>
</feature>
<dbReference type="GO" id="GO:0034605">
    <property type="term" value="P:cellular response to heat"/>
    <property type="evidence" value="ECO:0007669"/>
    <property type="project" value="TreeGrafter"/>
</dbReference>
<dbReference type="InterPro" id="IPR050130">
    <property type="entry name" value="ClpA_ClpB"/>
</dbReference>
<dbReference type="InterPro" id="IPR019489">
    <property type="entry name" value="Clp_ATPase_C"/>
</dbReference>
<dbReference type="OrthoDB" id="987204at2759"/>
<dbReference type="GO" id="GO:0005737">
    <property type="term" value="C:cytoplasm"/>
    <property type="evidence" value="ECO:0007669"/>
    <property type="project" value="TreeGrafter"/>
</dbReference>
<keyword evidence="6" id="KW-1185">Reference proteome</keyword>
<keyword evidence="2" id="KW-0067">ATP-binding</keyword>
<evidence type="ECO:0000313" key="5">
    <source>
        <dbReference type="EMBL" id="KIY92222.1"/>
    </source>
</evidence>
<dbReference type="RefSeq" id="XP_013891242.1">
    <property type="nucleotide sequence ID" value="XM_014035788.1"/>
</dbReference>
<dbReference type="KEGG" id="mng:MNEG_15741"/>
<dbReference type="AlphaFoldDB" id="A0A0D2IWA6"/>